<gene>
    <name evidence="20" type="primary">nad2</name>
</gene>
<feature type="transmembrane region" description="Helical" evidence="18">
    <location>
        <begin position="133"/>
        <end position="160"/>
    </location>
</feature>
<keyword evidence="10" id="KW-0249">Electron transport</keyword>
<feature type="transmembrane region" description="Helical" evidence="18">
    <location>
        <begin position="222"/>
        <end position="241"/>
    </location>
</feature>
<dbReference type="GO" id="GO:0005743">
    <property type="term" value="C:mitochondrial inner membrane"/>
    <property type="evidence" value="ECO:0007669"/>
    <property type="project" value="UniProtKB-SubCell"/>
</dbReference>
<comment type="catalytic activity">
    <reaction evidence="17">
        <text>a ubiquinone + NADH + 5 H(+)(in) = a ubiquinol + NAD(+) + 4 H(+)(out)</text>
        <dbReference type="Rhea" id="RHEA:29091"/>
        <dbReference type="Rhea" id="RHEA-COMP:9565"/>
        <dbReference type="Rhea" id="RHEA-COMP:9566"/>
        <dbReference type="ChEBI" id="CHEBI:15378"/>
        <dbReference type="ChEBI" id="CHEBI:16389"/>
        <dbReference type="ChEBI" id="CHEBI:17976"/>
        <dbReference type="ChEBI" id="CHEBI:57540"/>
        <dbReference type="ChEBI" id="CHEBI:57945"/>
        <dbReference type="EC" id="7.1.1.2"/>
    </reaction>
</comment>
<feature type="domain" description="NADH:quinone oxidoreductase/Mrp antiporter transmembrane" evidence="19">
    <location>
        <begin position="27"/>
        <end position="266"/>
    </location>
</feature>
<keyword evidence="7 18" id="KW-0812">Transmembrane</keyword>
<dbReference type="Pfam" id="PF00361">
    <property type="entry name" value="Proton_antipo_M"/>
    <property type="match status" value="1"/>
</dbReference>
<reference evidence="20" key="1">
    <citation type="journal article" date="2019" name="Mol. Phylogenet. Evol.">
        <title>A mitochondrial genome phylogeny of Mytilidae (Bivalvia: Mytilida).</title>
        <authorList>
            <person name="Lee Y."/>
            <person name="Kwak H."/>
            <person name="Shin J."/>
            <person name="Kim S.C."/>
            <person name="Kim T."/>
            <person name="Park J.K."/>
        </authorList>
    </citation>
    <scope>NUCLEOTIDE SEQUENCE</scope>
</reference>
<accession>A0A516EZD4</accession>
<evidence type="ECO:0000256" key="13">
    <source>
        <dbReference type="ARBA" id="ARBA00023075"/>
    </source>
</evidence>
<evidence type="ECO:0000313" key="20">
    <source>
        <dbReference type="EMBL" id="QDO71870.1"/>
    </source>
</evidence>
<geneLocation type="mitochondrion" evidence="20"/>
<dbReference type="InterPro" id="IPR001750">
    <property type="entry name" value="ND/Mrp_TM"/>
</dbReference>
<evidence type="ECO:0000256" key="3">
    <source>
        <dbReference type="ARBA" id="ARBA00012944"/>
    </source>
</evidence>
<proteinExistence type="inferred from homology"/>
<evidence type="ECO:0000256" key="9">
    <source>
        <dbReference type="ARBA" id="ARBA00022967"/>
    </source>
</evidence>
<dbReference type="GO" id="GO:0006120">
    <property type="term" value="P:mitochondrial electron transport, NADH to ubiquinone"/>
    <property type="evidence" value="ECO:0007669"/>
    <property type="project" value="TreeGrafter"/>
</dbReference>
<evidence type="ECO:0000256" key="14">
    <source>
        <dbReference type="ARBA" id="ARBA00023128"/>
    </source>
</evidence>
<evidence type="ECO:0000256" key="16">
    <source>
        <dbReference type="ARBA" id="ARBA00031028"/>
    </source>
</evidence>
<dbReference type="InterPro" id="IPR050175">
    <property type="entry name" value="Complex_I_Subunit_2"/>
</dbReference>
<dbReference type="GO" id="GO:0008137">
    <property type="term" value="F:NADH dehydrogenase (ubiquinone) activity"/>
    <property type="evidence" value="ECO:0007669"/>
    <property type="project" value="UniProtKB-EC"/>
</dbReference>
<keyword evidence="6" id="KW-0679">Respiratory chain</keyword>
<dbReference type="PANTHER" id="PTHR46552:SF1">
    <property type="entry name" value="NADH-UBIQUINONE OXIDOREDUCTASE CHAIN 2"/>
    <property type="match status" value="1"/>
</dbReference>
<name>A0A516EZD4_CREGR</name>
<keyword evidence="9" id="KW-1278">Translocase</keyword>
<feature type="transmembrane region" description="Helical" evidence="18">
    <location>
        <begin position="71"/>
        <end position="98"/>
    </location>
</feature>
<evidence type="ECO:0000256" key="1">
    <source>
        <dbReference type="ARBA" id="ARBA00004448"/>
    </source>
</evidence>
<protein>
    <recommendedName>
        <fullName evidence="4">NADH-ubiquinone oxidoreductase chain 2</fullName>
        <ecNumber evidence="3">7.1.1.2</ecNumber>
    </recommendedName>
    <alternativeName>
        <fullName evidence="16">NADH dehydrogenase subunit 2</fullName>
    </alternativeName>
</protein>
<organism evidence="20">
    <name type="scientific">Crenomytilus grayanus</name>
    <name type="common">Gray mussel</name>
    <name type="synonym">Mytilus grayanus</name>
    <dbReference type="NCBI Taxonomy" id="151218"/>
    <lineage>
        <taxon>Eukaryota</taxon>
        <taxon>Metazoa</taxon>
        <taxon>Spiralia</taxon>
        <taxon>Lophotrochozoa</taxon>
        <taxon>Mollusca</taxon>
        <taxon>Bivalvia</taxon>
        <taxon>Autobranchia</taxon>
        <taxon>Pteriomorphia</taxon>
        <taxon>Mytilida</taxon>
        <taxon>Mytiloidea</taxon>
        <taxon>Mytilidae</taxon>
        <taxon>Mytilinae</taxon>
        <taxon>Crenomytilus</taxon>
    </lineage>
</organism>
<evidence type="ECO:0000256" key="17">
    <source>
        <dbReference type="ARBA" id="ARBA00049551"/>
    </source>
</evidence>
<feature type="transmembrane region" description="Helical" evidence="18">
    <location>
        <begin position="247"/>
        <end position="273"/>
    </location>
</feature>
<comment type="subcellular location">
    <subcellularLocation>
        <location evidence="1">Mitochondrion inner membrane</location>
        <topology evidence="1">Multi-pass membrane protein</topology>
    </subcellularLocation>
</comment>
<keyword evidence="15 18" id="KW-0472">Membrane</keyword>
<dbReference type="EMBL" id="MK721543">
    <property type="protein sequence ID" value="QDO71870.1"/>
    <property type="molecule type" value="Genomic_DNA"/>
</dbReference>
<evidence type="ECO:0000256" key="10">
    <source>
        <dbReference type="ARBA" id="ARBA00022982"/>
    </source>
</evidence>
<dbReference type="AlphaFoldDB" id="A0A516EZD4"/>
<evidence type="ECO:0000259" key="19">
    <source>
        <dbReference type="Pfam" id="PF00361"/>
    </source>
</evidence>
<evidence type="ECO:0000256" key="12">
    <source>
        <dbReference type="ARBA" id="ARBA00023027"/>
    </source>
</evidence>
<comment type="similarity">
    <text evidence="2">Belongs to the complex I subunit 2 family.</text>
</comment>
<keyword evidence="12" id="KW-0520">NAD</keyword>
<dbReference type="EC" id="7.1.1.2" evidence="3"/>
<evidence type="ECO:0000256" key="7">
    <source>
        <dbReference type="ARBA" id="ARBA00022692"/>
    </source>
</evidence>
<feature type="transmembrane region" description="Helical" evidence="18">
    <location>
        <begin position="294"/>
        <end position="314"/>
    </location>
</feature>
<keyword evidence="11 18" id="KW-1133">Transmembrane helix</keyword>
<keyword evidence="13" id="KW-0830">Ubiquinone</keyword>
<evidence type="ECO:0000256" key="15">
    <source>
        <dbReference type="ARBA" id="ARBA00023136"/>
    </source>
</evidence>
<evidence type="ECO:0000256" key="6">
    <source>
        <dbReference type="ARBA" id="ARBA00022660"/>
    </source>
</evidence>
<keyword evidence="5" id="KW-0813">Transport</keyword>
<dbReference type="PANTHER" id="PTHR46552">
    <property type="entry name" value="NADH-UBIQUINONE OXIDOREDUCTASE CHAIN 2"/>
    <property type="match status" value="1"/>
</dbReference>
<feature type="transmembrane region" description="Helical" evidence="18">
    <location>
        <begin position="180"/>
        <end position="210"/>
    </location>
</feature>
<sequence length="315" mass="34152">MVSFVMSPMKVMSMLMVIFGTGLSLSSEELIGVWLGMELNLYGFLILMNPDGYYTPEPCVKYFVVQSSASILMLGGFMLLMQHFVVGGLVMSVVGVLLKSGVFPLHSWVPSTIKNSSWLASGLMLTWQKIAPLIFLSVIAPLGSLWVVIGLMAGIGGVGGLNQNSVRVMSAYSSFVHTSWMLLGLSWSSVVFASYFVVYSMSVGMFFYGCSLMNKSKVMSQLSGAASGMGLLMLMGMPPFLGFVAKVLVFLMTSSGVIVVCVMGSVVSLKYYIDFFYSMVMKSLADKHKSSVKMMWGLMVIANLMGGALIVMSFI</sequence>
<evidence type="ECO:0000256" key="8">
    <source>
        <dbReference type="ARBA" id="ARBA00022792"/>
    </source>
</evidence>
<evidence type="ECO:0000256" key="4">
    <source>
        <dbReference type="ARBA" id="ARBA00021008"/>
    </source>
</evidence>
<evidence type="ECO:0000256" key="18">
    <source>
        <dbReference type="SAM" id="Phobius"/>
    </source>
</evidence>
<keyword evidence="8" id="KW-0999">Mitochondrion inner membrane</keyword>
<keyword evidence="14 20" id="KW-0496">Mitochondrion</keyword>
<evidence type="ECO:0000256" key="11">
    <source>
        <dbReference type="ARBA" id="ARBA00022989"/>
    </source>
</evidence>
<evidence type="ECO:0000256" key="5">
    <source>
        <dbReference type="ARBA" id="ARBA00022448"/>
    </source>
</evidence>
<evidence type="ECO:0000256" key="2">
    <source>
        <dbReference type="ARBA" id="ARBA00007012"/>
    </source>
</evidence>